<keyword evidence="1" id="KW-0819">tRNA processing</keyword>
<dbReference type="PANTHER" id="PTHR21600:SF56">
    <property type="entry name" value="TRNA PSEUDOURIDINE SYNTHASE C"/>
    <property type="match status" value="1"/>
</dbReference>
<dbReference type="InterPro" id="IPR006224">
    <property type="entry name" value="PsdUridine_synth_RluA-like_CS"/>
</dbReference>
<comment type="function">
    <text evidence="4">Responsible for synthesis of pseudouridine from uracil-65 in transfer RNAs.</text>
</comment>
<evidence type="ECO:0000256" key="3">
    <source>
        <dbReference type="ARBA" id="ARBA00036607"/>
    </source>
</evidence>
<dbReference type="SUPFAM" id="SSF55120">
    <property type="entry name" value="Pseudouridine synthase"/>
    <property type="match status" value="1"/>
</dbReference>
<sequence>MKLVMQDGSLPILYRDDHMVAVHKPAGLLVHRSWIDPRETRFALQLVRDQIGRMVFPVHRLDKPTSGVLLFALNADAARMLGQTFARNEVEKTYLAVVRGVPSASGLIDHPLREEYDRHDDPRARAGKAPQPALTRFRTLAAVELPFAVGRYPSSRYALVQASPETGRKHQLRRHFKHLCHPLIGDTKYGEGRHNRFFRERFDCRRLLLAAVEISLPHPVGARPLTITAPLEDDFARLLFQLGVQEAVPARFLS</sequence>
<name>A0ABY5ZGC8_9BACT</name>
<gene>
    <name evidence="11" type="ORF">L9S41_11005</name>
</gene>
<proteinExistence type="predicted"/>
<dbReference type="PROSITE" id="PS01129">
    <property type="entry name" value="PSI_RLU"/>
    <property type="match status" value="1"/>
</dbReference>
<dbReference type="CDD" id="cd02563">
    <property type="entry name" value="PseudoU_synth_TruC"/>
    <property type="match status" value="1"/>
</dbReference>
<keyword evidence="2" id="KW-0413">Isomerase</keyword>
<evidence type="ECO:0000256" key="4">
    <source>
        <dbReference type="ARBA" id="ARBA00037670"/>
    </source>
</evidence>
<evidence type="ECO:0000256" key="6">
    <source>
        <dbReference type="ARBA" id="ARBA00040675"/>
    </source>
</evidence>
<reference evidence="11" key="1">
    <citation type="journal article" date="2022" name="Environ. Microbiol.">
        <title>Geoalkalibacter halelectricus SAP #1 sp. nov. possessing extracellular electron transfer and mineral#reducing capabilities from a haloalkaline environment.</title>
        <authorList>
            <person name="Yadav S."/>
            <person name="Singh R."/>
            <person name="Sundharam S.S."/>
            <person name="Chaudhary S."/>
            <person name="Krishnamurthi S."/>
            <person name="Patil S.A."/>
        </authorList>
    </citation>
    <scope>NUCLEOTIDE SEQUENCE</scope>
    <source>
        <strain evidence="11">SAP-1</strain>
    </source>
</reference>
<dbReference type="RefSeq" id="WP_260746575.1">
    <property type="nucleotide sequence ID" value="NZ_CP092109.1"/>
</dbReference>
<dbReference type="InterPro" id="IPR050188">
    <property type="entry name" value="RluA_PseudoU_synthase"/>
</dbReference>
<accession>A0ABY5ZGC8</accession>
<evidence type="ECO:0000256" key="8">
    <source>
        <dbReference type="ARBA" id="ARBA00041975"/>
    </source>
</evidence>
<evidence type="ECO:0000256" key="1">
    <source>
        <dbReference type="ARBA" id="ARBA00022694"/>
    </source>
</evidence>
<dbReference type="EMBL" id="CP092109">
    <property type="protein sequence ID" value="UWZ78227.1"/>
    <property type="molecule type" value="Genomic_DNA"/>
</dbReference>
<organism evidence="11 12">
    <name type="scientific">Geoalkalibacter halelectricus</name>
    <dbReference type="NCBI Taxonomy" id="2847045"/>
    <lineage>
        <taxon>Bacteria</taxon>
        <taxon>Pseudomonadati</taxon>
        <taxon>Thermodesulfobacteriota</taxon>
        <taxon>Desulfuromonadia</taxon>
        <taxon>Desulfuromonadales</taxon>
        <taxon>Geoalkalibacteraceae</taxon>
        <taxon>Geoalkalibacter</taxon>
    </lineage>
</organism>
<dbReference type="InterPro" id="IPR020103">
    <property type="entry name" value="PsdUridine_synth_cat_dom_sf"/>
</dbReference>
<dbReference type="PANTHER" id="PTHR21600">
    <property type="entry name" value="MITOCHONDRIAL RNA PSEUDOURIDINE SYNTHASE"/>
    <property type="match status" value="1"/>
</dbReference>
<dbReference type="Proteomes" id="UP001060414">
    <property type="component" value="Chromosome"/>
</dbReference>
<evidence type="ECO:0000256" key="2">
    <source>
        <dbReference type="ARBA" id="ARBA00023235"/>
    </source>
</evidence>
<evidence type="ECO:0000313" key="11">
    <source>
        <dbReference type="EMBL" id="UWZ78227.1"/>
    </source>
</evidence>
<evidence type="ECO:0000256" key="5">
    <source>
        <dbReference type="ARBA" id="ARBA00038943"/>
    </source>
</evidence>
<protein>
    <recommendedName>
        <fullName evidence="6">tRNA pseudouridine synthase C</fullName>
        <ecNumber evidence="5">5.4.99.26</ecNumber>
    </recommendedName>
    <alternativeName>
        <fullName evidence="8">tRNA pseudouridine(65) synthase</fullName>
    </alternativeName>
    <alternativeName>
        <fullName evidence="9">tRNA pseudouridylate synthase C</fullName>
    </alternativeName>
    <alternativeName>
        <fullName evidence="7">tRNA-uridine isomerase C</fullName>
    </alternativeName>
</protein>
<dbReference type="InterPro" id="IPR006145">
    <property type="entry name" value="PsdUridine_synth_RsuA/RluA"/>
</dbReference>
<evidence type="ECO:0000256" key="9">
    <source>
        <dbReference type="ARBA" id="ARBA00043049"/>
    </source>
</evidence>
<dbReference type="Gene3D" id="3.30.2350.10">
    <property type="entry name" value="Pseudouridine synthase"/>
    <property type="match status" value="1"/>
</dbReference>
<evidence type="ECO:0000256" key="7">
    <source>
        <dbReference type="ARBA" id="ARBA00041803"/>
    </source>
</evidence>
<dbReference type="EC" id="5.4.99.26" evidence="5"/>
<dbReference type="Pfam" id="PF00849">
    <property type="entry name" value="PseudoU_synth_2"/>
    <property type="match status" value="1"/>
</dbReference>
<evidence type="ECO:0000259" key="10">
    <source>
        <dbReference type="Pfam" id="PF00849"/>
    </source>
</evidence>
<keyword evidence="12" id="KW-1185">Reference proteome</keyword>
<comment type="catalytic activity">
    <reaction evidence="3">
        <text>uridine(65) in tRNA = pseudouridine(65) in tRNA</text>
        <dbReference type="Rhea" id="RHEA:42536"/>
        <dbReference type="Rhea" id="RHEA-COMP:10103"/>
        <dbReference type="Rhea" id="RHEA-COMP:10104"/>
        <dbReference type="ChEBI" id="CHEBI:65314"/>
        <dbReference type="ChEBI" id="CHEBI:65315"/>
        <dbReference type="EC" id="5.4.99.26"/>
    </reaction>
</comment>
<evidence type="ECO:0000313" key="12">
    <source>
        <dbReference type="Proteomes" id="UP001060414"/>
    </source>
</evidence>
<feature type="domain" description="Pseudouridine synthase RsuA/RluA-like" evidence="10">
    <location>
        <begin position="18"/>
        <end position="178"/>
    </location>
</feature>